<gene>
    <name evidence="3" type="ORF">Fcan01_01141</name>
</gene>
<protein>
    <submittedName>
        <fullName evidence="3">Peroxisomal N(1)-acetyl-spermine/spermidine oxidase</fullName>
    </submittedName>
</protein>
<dbReference type="SUPFAM" id="SSF51905">
    <property type="entry name" value="FAD/NAD(P)-binding domain"/>
    <property type="match status" value="1"/>
</dbReference>
<feature type="domain" description="Amine oxidase" evidence="2">
    <location>
        <begin position="38"/>
        <end position="521"/>
    </location>
</feature>
<dbReference type="InterPro" id="IPR002937">
    <property type="entry name" value="Amino_oxidase"/>
</dbReference>
<reference evidence="3 4" key="1">
    <citation type="submission" date="2015-12" db="EMBL/GenBank/DDBJ databases">
        <title>The genome of Folsomia candida.</title>
        <authorList>
            <person name="Faddeeva A."/>
            <person name="Derks M.F."/>
            <person name="Anvar Y."/>
            <person name="Smit S."/>
            <person name="Van Straalen N."/>
            <person name="Roelofs D."/>
        </authorList>
    </citation>
    <scope>NUCLEOTIDE SEQUENCE [LARGE SCALE GENOMIC DNA]</scope>
    <source>
        <strain evidence="3 4">VU population</strain>
        <tissue evidence="3">Whole body</tissue>
    </source>
</reference>
<dbReference type="Proteomes" id="UP000198287">
    <property type="component" value="Unassembled WGS sequence"/>
</dbReference>
<comment type="caution">
    <text evidence="3">The sequence shown here is derived from an EMBL/GenBank/DDBJ whole genome shotgun (WGS) entry which is preliminary data.</text>
</comment>
<evidence type="ECO:0000313" key="3">
    <source>
        <dbReference type="EMBL" id="OXA61781.1"/>
    </source>
</evidence>
<feature type="signal peptide" evidence="1">
    <location>
        <begin position="1"/>
        <end position="16"/>
    </location>
</feature>
<dbReference type="AlphaFoldDB" id="A0A226EY59"/>
<organism evidence="3 4">
    <name type="scientific">Folsomia candida</name>
    <name type="common">Springtail</name>
    <dbReference type="NCBI Taxonomy" id="158441"/>
    <lineage>
        <taxon>Eukaryota</taxon>
        <taxon>Metazoa</taxon>
        <taxon>Ecdysozoa</taxon>
        <taxon>Arthropoda</taxon>
        <taxon>Hexapoda</taxon>
        <taxon>Collembola</taxon>
        <taxon>Entomobryomorpha</taxon>
        <taxon>Isotomoidea</taxon>
        <taxon>Isotomidae</taxon>
        <taxon>Proisotominae</taxon>
        <taxon>Folsomia</taxon>
    </lineage>
</organism>
<dbReference type="Pfam" id="PF01593">
    <property type="entry name" value="Amino_oxidase"/>
    <property type="match status" value="1"/>
</dbReference>
<keyword evidence="1" id="KW-0732">Signal</keyword>
<dbReference type="STRING" id="158441.A0A226EY59"/>
<evidence type="ECO:0000256" key="1">
    <source>
        <dbReference type="SAM" id="SignalP"/>
    </source>
</evidence>
<name>A0A226EY59_FOLCA</name>
<sequence length="530" mass="59717">MMRLLLIFAFLGNAFALQANSIDTKQVTPSVIVVGAGVAGIKAAALLNEAGFNVTVLEAGSRVGGRVMTVKLGDGRHIEMGGEWIHGQVNNSVFELVEPLGLVLDTIEDNQILEYGNYFGLPTGELLNSTLAGAMEQYLDYVWFDPEDWGVEVEVDMSQGEWARWMLDRFNGVYPIHDNATFLEAVYDWAHRTSNAEESSTSWFNVSSSDEGEQYIWLDGHPNVRWKPPYSYASLCELILTGSVTDDNFYSLPGYVKLGREVSNIQYSTGAISVTVTTTNQEQYIADHVIFTPSLGVLKANHLTLFNPPLRAKKQLAIENIGFGTVSKVNLEFAEPWWPLEFEGLFPVWDDIDYTNASLQYWREDITDEELLFEYDGIPLWTRAILSFHNVDSGSAPNILRTWVSGNPSRLIDRSDPVYVQESIMKVMHKFLDATFPNMTEPIVSYKTFWSTNPLFRGTYSYRRPESDENDVWARDLMEPVEHLASTKPLVCFAGEATHPTYYATVHGAYDSGAREAERIIAWWRDNASP</sequence>
<evidence type="ECO:0000259" key="2">
    <source>
        <dbReference type="Pfam" id="PF01593"/>
    </source>
</evidence>
<dbReference type="PANTHER" id="PTHR10742:SF398">
    <property type="entry name" value="AMINE OXIDASE DOMAIN-CONTAINING PROTEIN-RELATED"/>
    <property type="match status" value="1"/>
</dbReference>
<accession>A0A226EY59</accession>
<feature type="chain" id="PRO_5012443456" evidence="1">
    <location>
        <begin position="17"/>
        <end position="530"/>
    </location>
</feature>
<dbReference type="Gene3D" id="3.50.50.60">
    <property type="entry name" value="FAD/NAD(P)-binding domain"/>
    <property type="match status" value="1"/>
</dbReference>
<dbReference type="InterPro" id="IPR050281">
    <property type="entry name" value="Flavin_monoamine_oxidase"/>
</dbReference>
<dbReference type="OMA" id="DELMIRC"/>
<evidence type="ECO:0000313" key="4">
    <source>
        <dbReference type="Proteomes" id="UP000198287"/>
    </source>
</evidence>
<dbReference type="Gene3D" id="3.90.660.10">
    <property type="match status" value="1"/>
</dbReference>
<dbReference type="OrthoDB" id="5046242at2759"/>
<dbReference type="SUPFAM" id="SSF54373">
    <property type="entry name" value="FAD-linked reductases, C-terminal domain"/>
    <property type="match status" value="1"/>
</dbReference>
<proteinExistence type="predicted"/>
<dbReference type="InterPro" id="IPR036188">
    <property type="entry name" value="FAD/NAD-bd_sf"/>
</dbReference>
<dbReference type="PANTHER" id="PTHR10742">
    <property type="entry name" value="FLAVIN MONOAMINE OXIDASE"/>
    <property type="match status" value="1"/>
</dbReference>
<keyword evidence="4" id="KW-1185">Reference proteome</keyword>
<dbReference type="EMBL" id="LNIX01000001">
    <property type="protein sequence ID" value="OXA61781.1"/>
    <property type="molecule type" value="Genomic_DNA"/>
</dbReference>
<dbReference type="GO" id="GO:0046592">
    <property type="term" value="F:polyamine oxidase activity"/>
    <property type="evidence" value="ECO:0007669"/>
    <property type="project" value="TreeGrafter"/>
</dbReference>